<sequence>MLSTETKVFSEVTTLLDCYLCVRNDTTDICQPLTIEDHAVQPSAEVSPPKWHLGHTTWFFEELILVRFMPEYERWNEQYRVLFNSYYKSAGEHWIQGERGNLSRPTVDEVQAYRSYVDHHMRLFLSSESLQDKESDAEVIAEVAEILEIGLHHEQQHQELLYMDIKYILGVNPITVTYDDTQLLKAVPATGELWTNFEEGVYQLGHSGSDFAYDNESPRHKTYIYPFAMANHTVSNGEYLEFIEAQGYRIAKYWLSQGWDWVTENQIKQPLYWLQEDGVWYEFTLNGKHALDLNAPVTHISYFEADAFASWKGCRLPTEQEFEIYLQQSTAEYGLTKTACQPNDTSADAGQVWCWTRSQYSAYPGFKPYQGVLAEYNGKFMCNQFVLKGGCVATPLGHYRHTYRNFYQPQQRWMFSGIRLSKDIEWR</sequence>
<dbReference type="InterPro" id="IPR017806">
    <property type="entry name" value="EgtB"/>
</dbReference>
<evidence type="ECO:0000256" key="1">
    <source>
        <dbReference type="ARBA" id="ARBA00023002"/>
    </source>
</evidence>
<comment type="caution">
    <text evidence="6">The sequence shown here is derived from an EMBL/GenBank/DDBJ whole genome shotgun (WGS) entry which is preliminary data.</text>
</comment>
<dbReference type="PANTHER" id="PTHR23150:SF36">
    <property type="entry name" value="HERCYNINE OXYGENASE"/>
    <property type="match status" value="1"/>
</dbReference>
<evidence type="ECO:0000256" key="2">
    <source>
        <dbReference type="ARBA" id="ARBA00023004"/>
    </source>
</evidence>
<dbReference type="EMBL" id="JAHZST010000014">
    <property type="protein sequence ID" value="MBW8185487.1"/>
    <property type="molecule type" value="Genomic_DNA"/>
</dbReference>
<dbReference type="InterPro" id="IPR051043">
    <property type="entry name" value="Sulfatase_Mod_Factor_Kinase"/>
</dbReference>
<dbReference type="SUPFAM" id="SSF56436">
    <property type="entry name" value="C-type lectin-like"/>
    <property type="match status" value="1"/>
</dbReference>
<evidence type="ECO:0000259" key="4">
    <source>
        <dbReference type="Pfam" id="PF03781"/>
    </source>
</evidence>
<keyword evidence="7" id="KW-1185">Reference proteome</keyword>
<dbReference type="InterPro" id="IPR024775">
    <property type="entry name" value="DinB-like"/>
</dbReference>
<keyword evidence="2" id="KW-0408">Iron</keyword>
<dbReference type="InterPro" id="IPR005532">
    <property type="entry name" value="SUMF_dom"/>
</dbReference>
<gene>
    <name evidence="6" type="primary">egtB</name>
    <name evidence="6" type="ORF">K0625_17695</name>
</gene>
<dbReference type="RefSeq" id="WP_220110907.1">
    <property type="nucleotide sequence ID" value="NZ_JAHZST010000014.1"/>
</dbReference>
<keyword evidence="1" id="KW-0560">Oxidoreductase</keyword>
<dbReference type="Pfam" id="PF03781">
    <property type="entry name" value="FGE-sulfatase"/>
    <property type="match status" value="1"/>
</dbReference>
<comment type="pathway">
    <text evidence="3">Amino-acid biosynthesis; ergothioneine biosynthesis.</text>
</comment>
<proteinExistence type="predicted"/>
<evidence type="ECO:0000313" key="7">
    <source>
        <dbReference type="Proteomes" id="UP001195963"/>
    </source>
</evidence>
<reference evidence="6 7" key="1">
    <citation type="submission" date="2021-07" db="EMBL/GenBank/DDBJ databases">
        <title>Shewanella sp. nov, isolated from SCS.</title>
        <authorList>
            <person name="Cao W.R."/>
        </authorList>
    </citation>
    <scope>NUCLEOTIDE SEQUENCE [LARGE SCALE GENOMIC DNA]</scope>
    <source>
        <strain evidence="6 7">NR704-98</strain>
    </source>
</reference>
<name>A0ABS7E8Z2_9GAMM</name>
<dbReference type="NCBIfam" id="TIGR03440">
    <property type="entry name" value="egtB_TIGR03440"/>
    <property type="match status" value="1"/>
</dbReference>
<accession>A0ABS7E8Z2</accession>
<dbReference type="InterPro" id="IPR042095">
    <property type="entry name" value="SUMF_sf"/>
</dbReference>
<feature type="domain" description="Sulfatase-modifying factor enzyme-like" evidence="4">
    <location>
        <begin position="198"/>
        <end position="324"/>
    </location>
</feature>
<feature type="domain" description="DinB-like" evidence="5">
    <location>
        <begin position="23"/>
        <end position="160"/>
    </location>
</feature>
<evidence type="ECO:0000313" key="6">
    <source>
        <dbReference type="EMBL" id="MBW8185487.1"/>
    </source>
</evidence>
<dbReference type="Proteomes" id="UP001195963">
    <property type="component" value="Unassembled WGS sequence"/>
</dbReference>
<dbReference type="InterPro" id="IPR016187">
    <property type="entry name" value="CTDL_fold"/>
</dbReference>
<evidence type="ECO:0000256" key="3">
    <source>
        <dbReference type="ARBA" id="ARBA00037882"/>
    </source>
</evidence>
<organism evidence="6 7">
    <name type="scientific">Shewanella nanhaiensis</name>
    <dbReference type="NCBI Taxonomy" id="2864872"/>
    <lineage>
        <taxon>Bacteria</taxon>
        <taxon>Pseudomonadati</taxon>
        <taxon>Pseudomonadota</taxon>
        <taxon>Gammaproteobacteria</taxon>
        <taxon>Alteromonadales</taxon>
        <taxon>Shewanellaceae</taxon>
        <taxon>Shewanella</taxon>
    </lineage>
</organism>
<dbReference type="Gene3D" id="3.90.1580.10">
    <property type="entry name" value="paralog of FGE (formylglycine-generating enzyme)"/>
    <property type="match status" value="2"/>
</dbReference>
<dbReference type="PANTHER" id="PTHR23150">
    <property type="entry name" value="SULFATASE MODIFYING FACTOR 1, 2"/>
    <property type="match status" value="1"/>
</dbReference>
<evidence type="ECO:0000259" key="5">
    <source>
        <dbReference type="Pfam" id="PF12867"/>
    </source>
</evidence>
<protein>
    <submittedName>
        <fullName evidence="6">Ergothioneine biosynthesis protein EgtB</fullName>
    </submittedName>
</protein>
<dbReference type="Pfam" id="PF12867">
    <property type="entry name" value="DinB_2"/>
    <property type="match status" value="1"/>
</dbReference>